<dbReference type="Proteomes" id="UP001056883">
    <property type="component" value="Segment"/>
</dbReference>
<sequence length="111" mass="12474">MQAINLNPVPNQSIAFNVDGAYWQVHLFQSLAFVCADVTRNGVALVTGVRCFVGQPLIPYSYLSEPNFGNFVFDNEVDWRNFGTSCNLFYLEKKETEQFELLRLNGGASTV</sequence>
<name>A0A9E7MV25_9CAUD</name>
<dbReference type="InterPro" id="IPR054252">
    <property type="entry name" value="Pam3_gp18"/>
</dbReference>
<evidence type="ECO:0000259" key="1">
    <source>
        <dbReference type="Pfam" id="PF22479"/>
    </source>
</evidence>
<keyword evidence="3" id="KW-1185">Reference proteome</keyword>
<dbReference type="Pfam" id="PF22479">
    <property type="entry name" value="Pam3_gp18"/>
    <property type="match status" value="1"/>
</dbReference>
<proteinExistence type="predicted"/>
<organism evidence="2 3">
    <name type="scientific">Luteibacter phage vB_LflM-Pluto</name>
    <dbReference type="NCBI Taxonomy" id="2948611"/>
    <lineage>
        <taxon>Viruses</taxon>
        <taxon>Duplodnaviria</taxon>
        <taxon>Heunggongvirae</taxon>
        <taxon>Uroviricota</taxon>
        <taxon>Caudoviricetes</taxon>
        <taxon>Lindbergviridae</taxon>
        <taxon>Plutovirus</taxon>
        <taxon>Plutovirus pluto</taxon>
    </lineage>
</organism>
<dbReference type="EMBL" id="ON529861">
    <property type="protein sequence ID" value="USN16327.1"/>
    <property type="molecule type" value="Genomic_DNA"/>
</dbReference>
<evidence type="ECO:0000313" key="3">
    <source>
        <dbReference type="Proteomes" id="UP001056883"/>
    </source>
</evidence>
<reference evidence="2" key="1">
    <citation type="submission" date="2022-05" db="EMBL/GenBank/DDBJ databases">
        <authorList>
            <person name="Friedrich I."/>
            <person name="Poehlein A."/>
            <person name="Schneider D."/>
            <person name="Hertel R."/>
            <person name="Daniel R."/>
        </authorList>
    </citation>
    <scope>NUCLEOTIDE SEQUENCE</scope>
</reference>
<accession>A0A9E7MV25</accession>
<protein>
    <recommendedName>
        <fullName evidence="1">Cyanophage baseplate Pam3 plug gp18 domain-containing protein</fullName>
    </recommendedName>
</protein>
<gene>
    <name evidence="2" type="ORF">PLUTO_00110</name>
</gene>
<evidence type="ECO:0000313" key="2">
    <source>
        <dbReference type="EMBL" id="USN16327.1"/>
    </source>
</evidence>
<feature type="domain" description="Cyanophage baseplate Pam3 plug gp18" evidence="1">
    <location>
        <begin position="1"/>
        <end position="92"/>
    </location>
</feature>